<dbReference type="InterPro" id="IPR036185">
    <property type="entry name" value="DNA_heli_DnaB-like_N_sf"/>
</dbReference>
<reference evidence="1 2" key="1">
    <citation type="submission" date="2019-09" db="EMBL/GenBank/DDBJ databases">
        <title>Report of infection by Mycobacterium simiae a patient suffering from pulmonary tuberculosis.</title>
        <authorList>
            <person name="Mohanty P.S."/>
            <person name="Bansal A.K."/>
            <person name="Singh H."/>
            <person name="Sharma S."/>
            <person name="Patil S.A."/>
            <person name="Upadhaya P."/>
            <person name="Singh P.K."/>
            <person name="Kumar D."/>
            <person name="Kumar S."/>
            <person name="Singh R.K."/>
            <person name="Chaudhary B."/>
        </authorList>
    </citation>
    <scope>NUCLEOTIDE SEQUENCE [LARGE SCALE GENOMIC DNA]</scope>
    <source>
        <strain evidence="1 2">JAL-560-SIM</strain>
    </source>
</reference>
<keyword evidence="2" id="KW-1185">Reference proteome</keyword>
<comment type="caution">
    <text evidence="1">The sequence shown here is derived from an EMBL/GenBank/DDBJ whole genome shotgun (WGS) entry which is preliminary data.</text>
</comment>
<protein>
    <submittedName>
        <fullName evidence="1">Uncharacterized protein</fullName>
    </submittedName>
</protein>
<dbReference type="InterPro" id="IPR016136">
    <property type="entry name" value="DNA_helicase_N/primase_C"/>
</dbReference>
<dbReference type="RefSeq" id="WP_149655936.1">
    <property type="nucleotide sequence ID" value="NZ_VTZN01000187.1"/>
</dbReference>
<dbReference type="GO" id="GO:0005524">
    <property type="term" value="F:ATP binding"/>
    <property type="evidence" value="ECO:0007669"/>
    <property type="project" value="InterPro"/>
</dbReference>
<proteinExistence type="predicted"/>
<evidence type="ECO:0000313" key="1">
    <source>
        <dbReference type="EMBL" id="KAA1248195.1"/>
    </source>
</evidence>
<sequence>MMDRQICPVGPEPGVAEMLVGALMYSSSAEAAAVLALVHDDDVDPPLNVLLKAIRTLVGRDVPPSPQLTLDELGRTGSLTRQTATALRTATTTGACASAAGHYAAAVVSKSLRRQTESVGTALVAAAGTAPEADLTPLVTNAVLTIRDCARRLGALRGEI</sequence>
<evidence type="ECO:0000313" key="2">
    <source>
        <dbReference type="Proteomes" id="UP000324701"/>
    </source>
</evidence>
<gene>
    <name evidence="1" type="ORF">F0Q45_21960</name>
</gene>
<dbReference type="GO" id="GO:0006260">
    <property type="term" value="P:DNA replication"/>
    <property type="evidence" value="ECO:0007669"/>
    <property type="project" value="InterPro"/>
</dbReference>
<dbReference type="EMBL" id="VTZN01000187">
    <property type="protein sequence ID" value="KAA1248195.1"/>
    <property type="molecule type" value="Genomic_DNA"/>
</dbReference>
<accession>A0A5B1BJZ5</accession>
<dbReference type="SUPFAM" id="SSF48024">
    <property type="entry name" value="N-terminal domain of DnaB helicase"/>
    <property type="match status" value="1"/>
</dbReference>
<name>A0A5B1BJZ5_MYCSI</name>
<dbReference type="Proteomes" id="UP000324701">
    <property type="component" value="Unassembled WGS sequence"/>
</dbReference>
<dbReference type="AlphaFoldDB" id="A0A5B1BJZ5"/>
<dbReference type="Gene3D" id="1.10.860.10">
    <property type="entry name" value="DNAb Helicase, Chain A"/>
    <property type="match status" value="1"/>
</dbReference>
<organism evidence="1 2">
    <name type="scientific">Mycobacterium simiae</name>
    <name type="common">Mycobacterium habana</name>
    <dbReference type="NCBI Taxonomy" id="1784"/>
    <lineage>
        <taxon>Bacteria</taxon>
        <taxon>Bacillati</taxon>
        <taxon>Actinomycetota</taxon>
        <taxon>Actinomycetes</taxon>
        <taxon>Mycobacteriales</taxon>
        <taxon>Mycobacteriaceae</taxon>
        <taxon>Mycobacterium</taxon>
        <taxon>Mycobacterium simiae complex</taxon>
    </lineage>
</organism>
<dbReference type="GO" id="GO:0003678">
    <property type="term" value="F:DNA helicase activity"/>
    <property type="evidence" value="ECO:0007669"/>
    <property type="project" value="InterPro"/>
</dbReference>